<dbReference type="RefSeq" id="WP_176069675.1">
    <property type="nucleotide sequence ID" value="NZ_JABWMJ010000006.1"/>
</dbReference>
<dbReference type="GO" id="GO:0044780">
    <property type="term" value="P:bacterial-type flagellum assembly"/>
    <property type="evidence" value="ECO:0007669"/>
    <property type="project" value="InterPro"/>
</dbReference>
<keyword evidence="6" id="KW-0975">Bacterial flagellum</keyword>
<dbReference type="InterPro" id="IPR002371">
    <property type="entry name" value="FlgK"/>
</dbReference>
<dbReference type="PANTHER" id="PTHR30033:SF1">
    <property type="entry name" value="FLAGELLAR HOOK-ASSOCIATED PROTEIN 1"/>
    <property type="match status" value="1"/>
</dbReference>
<dbReference type="GO" id="GO:0005198">
    <property type="term" value="F:structural molecule activity"/>
    <property type="evidence" value="ECO:0007669"/>
    <property type="project" value="InterPro"/>
</dbReference>
<gene>
    <name evidence="11" type="primary">flgK</name>
    <name evidence="11" type="ORF">HQN59_13715</name>
</gene>
<dbReference type="InterPro" id="IPR019776">
    <property type="entry name" value="Flagellar_basal_body_rod_CS"/>
</dbReference>
<comment type="similarity">
    <text evidence="3">Belongs to the flagella basal body rod proteins family.</text>
</comment>
<dbReference type="EMBL" id="JABWMJ010000006">
    <property type="protein sequence ID" value="NUZ06817.1"/>
    <property type="molecule type" value="Genomic_DNA"/>
</dbReference>
<dbReference type="PRINTS" id="PR01005">
    <property type="entry name" value="FLGHOOKAP1"/>
</dbReference>
<evidence type="ECO:0000313" key="12">
    <source>
        <dbReference type="Proteomes" id="UP000529637"/>
    </source>
</evidence>
<keyword evidence="12" id="KW-1185">Reference proteome</keyword>
<feature type="domain" description="Flagellar basal body rod protein N-terminal" evidence="8">
    <location>
        <begin position="10"/>
        <end position="36"/>
    </location>
</feature>
<evidence type="ECO:0000313" key="11">
    <source>
        <dbReference type="EMBL" id="NUZ06817.1"/>
    </source>
</evidence>
<evidence type="ECO:0000256" key="4">
    <source>
        <dbReference type="ARBA" id="ARBA00016244"/>
    </source>
</evidence>
<keyword evidence="7" id="KW-0732">Signal</keyword>
<keyword evidence="11" id="KW-0969">Cilium</keyword>
<feature type="domain" description="Flagellar basal-body/hook protein C-terminal" evidence="9">
    <location>
        <begin position="624"/>
        <end position="662"/>
    </location>
</feature>
<dbReference type="NCBIfam" id="TIGR02492">
    <property type="entry name" value="flgK_ends"/>
    <property type="match status" value="1"/>
</dbReference>
<reference evidence="11 12" key="1">
    <citation type="submission" date="2020-06" db="EMBL/GenBank/DDBJ databases">
        <title>Schlegella sp. ID0723 isolated from air conditioner.</title>
        <authorList>
            <person name="Kim D.Y."/>
            <person name="Kim D.-U."/>
        </authorList>
    </citation>
    <scope>NUCLEOTIDE SEQUENCE [LARGE SCALE GENOMIC DNA]</scope>
    <source>
        <strain evidence="11 12">ID0723</strain>
    </source>
</reference>
<dbReference type="GO" id="GO:0005576">
    <property type="term" value="C:extracellular region"/>
    <property type="evidence" value="ECO:0007669"/>
    <property type="project" value="UniProtKB-SubCell"/>
</dbReference>
<feature type="signal peptide" evidence="7">
    <location>
        <begin position="1"/>
        <end position="15"/>
    </location>
</feature>
<dbReference type="Proteomes" id="UP000529637">
    <property type="component" value="Unassembled WGS sequence"/>
</dbReference>
<dbReference type="Pfam" id="PF00460">
    <property type="entry name" value="Flg_bb_rod"/>
    <property type="match status" value="1"/>
</dbReference>
<dbReference type="GO" id="GO:0009424">
    <property type="term" value="C:bacterial-type flagellum hook"/>
    <property type="evidence" value="ECO:0007669"/>
    <property type="project" value="InterPro"/>
</dbReference>
<feature type="chain" id="PRO_5030862830" description="Flagellar hook-associated protein 1" evidence="7">
    <location>
        <begin position="16"/>
        <end position="666"/>
    </location>
</feature>
<accession>A0A7Y6NPE8</accession>
<feature type="domain" description="Flagellar hook-associated protein FlgK helical" evidence="10">
    <location>
        <begin position="94"/>
        <end position="323"/>
    </location>
</feature>
<dbReference type="PROSITE" id="PS00588">
    <property type="entry name" value="FLAGELLA_BB_ROD"/>
    <property type="match status" value="1"/>
</dbReference>
<evidence type="ECO:0000256" key="7">
    <source>
        <dbReference type="SAM" id="SignalP"/>
    </source>
</evidence>
<evidence type="ECO:0000256" key="6">
    <source>
        <dbReference type="ARBA" id="ARBA00023143"/>
    </source>
</evidence>
<name>A0A7Y6NPE8_9BURK</name>
<dbReference type="Pfam" id="PF22638">
    <property type="entry name" value="FlgK_D1"/>
    <property type="match status" value="1"/>
</dbReference>
<proteinExistence type="inferred from homology"/>
<dbReference type="SUPFAM" id="SSF64518">
    <property type="entry name" value="Phase 1 flagellin"/>
    <property type="match status" value="2"/>
</dbReference>
<evidence type="ECO:0000256" key="5">
    <source>
        <dbReference type="ARBA" id="ARBA00022525"/>
    </source>
</evidence>
<dbReference type="InterPro" id="IPR053927">
    <property type="entry name" value="FlgK_helical"/>
</dbReference>
<dbReference type="AlphaFoldDB" id="A0A7Y6NPE8"/>
<evidence type="ECO:0000256" key="1">
    <source>
        <dbReference type="ARBA" id="ARBA00004365"/>
    </source>
</evidence>
<evidence type="ECO:0000259" key="9">
    <source>
        <dbReference type="Pfam" id="PF06429"/>
    </source>
</evidence>
<dbReference type="InterPro" id="IPR010930">
    <property type="entry name" value="Flg_bb/hook_C_dom"/>
</dbReference>
<keyword evidence="11" id="KW-0966">Cell projection</keyword>
<dbReference type="InterPro" id="IPR001444">
    <property type="entry name" value="Flag_bb_rod_N"/>
</dbReference>
<dbReference type="Pfam" id="PF06429">
    <property type="entry name" value="Flg_bbr_C"/>
    <property type="match status" value="1"/>
</dbReference>
<dbReference type="PANTHER" id="PTHR30033">
    <property type="entry name" value="FLAGELLAR HOOK-ASSOCIATED PROTEIN 1"/>
    <property type="match status" value="1"/>
</dbReference>
<keyword evidence="11" id="KW-0282">Flagellum</keyword>
<evidence type="ECO:0000256" key="2">
    <source>
        <dbReference type="ARBA" id="ARBA00004613"/>
    </source>
</evidence>
<evidence type="ECO:0000259" key="8">
    <source>
        <dbReference type="Pfam" id="PF00460"/>
    </source>
</evidence>
<sequence length="666" mass="68220">MAVSALLGLGARAMAANYAALQVTGNNIANANTDGYSRQSVQLETAGGQRTGAGFFGNGVNVVTVTRSHSEFLTREAALTRAIASFDETRSAQLQMLEQVFPMGESGIGYAAQQMFGSFVDVASRPQDASARQVALASVGDVAARFRGAADQIDTLQGGVVIEAKASVASVNTLSKQIAELNRRIALDTNAGHKPNDLLDQRDRAINDLSQFVQVSTIAQGDGQVGVFIGSGQRLVQGSSWVPMLTLPDPYDPAKIQVGLSDGATPRAFPPDFLAAGSIAGLLKFQDKDLGDARNLLGQMAAAITDGLNRQQALGIDLRQPAGSGTPLLSVGGPMVRASTNNAQSGGVPVASYVNGSGQRVPSVGLTIVAANELQASDYELYADPNGAPGTYQLTRLSDGVVSTVGNGSIVDGIRIDIAAPAPAGGDRFRLEPVSAAARNMTRVLDDPRGIAAASPVTGRTGAANTGTASIASVVATSPALNANLTATLTFTDNVGGFSYTLVDSTGVLPTTTGTGSWTANQPIALNGWSMQLAGVPRAGDTLTVQKTAFPAGDNGNANALLALRDAALVGQQTVGGVVVKGATVTDAYAAALADVGVRVQSAKLSAEQSASIATDAKTAETSKSGVNLDEEAARLLQFQQSYQAAAKMLQVAQTLFDSLLQAAGR</sequence>
<comment type="subcellular location">
    <subcellularLocation>
        <location evidence="1">Bacterial flagellum</location>
    </subcellularLocation>
    <subcellularLocation>
        <location evidence="2">Secreted</location>
    </subcellularLocation>
</comment>
<organism evidence="11 12">
    <name type="scientific">Piscinibacter koreensis</name>
    <dbReference type="NCBI Taxonomy" id="2742824"/>
    <lineage>
        <taxon>Bacteria</taxon>
        <taxon>Pseudomonadati</taxon>
        <taxon>Pseudomonadota</taxon>
        <taxon>Betaproteobacteria</taxon>
        <taxon>Burkholderiales</taxon>
        <taxon>Sphaerotilaceae</taxon>
        <taxon>Piscinibacter</taxon>
    </lineage>
</organism>
<comment type="caution">
    <text evidence="11">The sequence shown here is derived from an EMBL/GenBank/DDBJ whole genome shotgun (WGS) entry which is preliminary data.</text>
</comment>
<evidence type="ECO:0000256" key="3">
    <source>
        <dbReference type="ARBA" id="ARBA00009677"/>
    </source>
</evidence>
<protein>
    <recommendedName>
        <fullName evidence="4">Flagellar hook-associated protein 1</fullName>
    </recommendedName>
</protein>
<evidence type="ECO:0000259" key="10">
    <source>
        <dbReference type="Pfam" id="PF22638"/>
    </source>
</evidence>
<keyword evidence="5" id="KW-0964">Secreted</keyword>